<accession>A0A0L8HN54</accession>
<evidence type="ECO:0000313" key="1">
    <source>
        <dbReference type="EMBL" id="KOF90180.1"/>
    </source>
</evidence>
<protein>
    <submittedName>
        <fullName evidence="1">Uncharacterized protein</fullName>
    </submittedName>
</protein>
<sequence>MLHPIRMHRYILPYTHTHMHCVLPVKLVVCTSQCKRQTRIIDISACPIHWVR</sequence>
<dbReference type="EMBL" id="KQ417811">
    <property type="protein sequence ID" value="KOF90180.1"/>
    <property type="molecule type" value="Genomic_DNA"/>
</dbReference>
<proteinExistence type="predicted"/>
<reference evidence="1" key="1">
    <citation type="submission" date="2015-07" db="EMBL/GenBank/DDBJ databases">
        <title>MeaNS - Measles Nucleotide Surveillance Program.</title>
        <authorList>
            <person name="Tran T."/>
            <person name="Druce J."/>
        </authorList>
    </citation>
    <scope>NUCLEOTIDE SEQUENCE</scope>
    <source>
        <strain evidence="1">UCB-OBI-ISO-001</strain>
        <tissue evidence="1">Gonad</tissue>
    </source>
</reference>
<gene>
    <name evidence="1" type="ORF">OCBIM_22011616mg</name>
</gene>
<name>A0A0L8HN54_OCTBM</name>
<dbReference type="AlphaFoldDB" id="A0A0L8HN54"/>
<organism evidence="1">
    <name type="scientific">Octopus bimaculoides</name>
    <name type="common">California two-spotted octopus</name>
    <dbReference type="NCBI Taxonomy" id="37653"/>
    <lineage>
        <taxon>Eukaryota</taxon>
        <taxon>Metazoa</taxon>
        <taxon>Spiralia</taxon>
        <taxon>Lophotrochozoa</taxon>
        <taxon>Mollusca</taxon>
        <taxon>Cephalopoda</taxon>
        <taxon>Coleoidea</taxon>
        <taxon>Octopodiformes</taxon>
        <taxon>Octopoda</taxon>
        <taxon>Incirrata</taxon>
        <taxon>Octopodidae</taxon>
        <taxon>Octopus</taxon>
    </lineage>
</organism>